<dbReference type="SMART" id="SM00493">
    <property type="entry name" value="TOPRIM"/>
    <property type="match status" value="1"/>
</dbReference>
<dbReference type="Pfam" id="PF01131">
    <property type="entry name" value="Topoisom_bac"/>
    <property type="match status" value="1"/>
</dbReference>
<keyword evidence="9" id="KW-0413">Isomerase</keyword>
<evidence type="ECO:0000256" key="4">
    <source>
        <dbReference type="ARBA" id="ARBA00022771"/>
    </source>
</evidence>
<evidence type="ECO:0000256" key="8">
    <source>
        <dbReference type="ARBA" id="ARBA00023125"/>
    </source>
</evidence>
<keyword evidence="2" id="KW-0963">Cytoplasm</keyword>
<evidence type="ECO:0000259" key="13">
    <source>
        <dbReference type="PROSITE" id="PS52039"/>
    </source>
</evidence>
<evidence type="ECO:0000256" key="11">
    <source>
        <dbReference type="PROSITE-ProRule" id="PRU01381"/>
    </source>
</evidence>
<accession>A0A497F3G8</accession>
<keyword evidence="6" id="KW-0460">Magnesium</keyword>
<evidence type="ECO:0000256" key="7">
    <source>
        <dbReference type="ARBA" id="ARBA00023029"/>
    </source>
</evidence>
<dbReference type="InterPro" id="IPR003602">
    <property type="entry name" value="Topo_IA_DNA-bd_dom"/>
</dbReference>
<dbReference type="Gene3D" id="2.60.510.20">
    <property type="match status" value="1"/>
</dbReference>
<gene>
    <name evidence="14" type="primary">rgy</name>
    <name evidence="14" type="ORF">DRJ26_02745</name>
</gene>
<feature type="domain" description="Topo IA-type catalytic" evidence="13">
    <location>
        <begin position="329"/>
        <end position="730"/>
    </location>
</feature>
<dbReference type="NCBIfam" id="TIGR01054">
    <property type="entry name" value="rgy"/>
    <property type="match status" value="1"/>
</dbReference>
<dbReference type="InterPro" id="IPR034142">
    <property type="entry name" value="TOPRIM_RevGyr"/>
</dbReference>
<dbReference type="SMART" id="SM00436">
    <property type="entry name" value="TOP1Bc"/>
    <property type="match status" value="1"/>
</dbReference>
<comment type="subcellular location">
    <subcellularLocation>
        <location evidence="1">Cytoplasm</location>
    </subcellularLocation>
</comment>
<evidence type="ECO:0000256" key="2">
    <source>
        <dbReference type="ARBA" id="ARBA00022490"/>
    </source>
</evidence>
<proteinExistence type="inferred from homology"/>
<dbReference type="SUPFAM" id="SSF56712">
    <property type="entry name" value="Prokaryotic type I DNA topoisomerase"/>
    <property type="match status" value="1"/>
</dbReference>
<dbReference type="SUPFAM" id="SSF52540">
    <property type="entry name" value="P-loop containing nucleoside triphosphate hydrolases"/>
    <property type="match status" value="1"/>
</dbReference>
<evidence type="ECO:0000256" key="9">
    <source>
        <dbReference type="ARBA" id="ARBA00023235"/>
    </source>
</evidence>
<evidence type="ECO:0000313" key="14">
    <source>
        <dbReference type="EMBL" id="RLE53869.1"/>
    </source>
</evidence>
<dbReference type="PROSITE" id="PS50880">
    <property type="entry name" value="TOPRIM"/>
    <property type="match status" value="1"/>
</dbReference>
<dbReference type="GO" id="GO:0005737">
    <property type="term" value="C:cytoplasm"/>
    <property type="evidence" value="ECO:0007669"/>
    <property type="project" value="UniProtKB-SubCell"/>
</dbReference>
<evidence type="ECO:0000256" key="6">
    <source>
        <dbReference type="ARBA" id="ARBA00022842"/>
    </source>
</evidence>
<dbReference type="Gene3D" id="1.10.290.10">
    <property type="entry name" value="Topoisomerase I, domain 4"/>
    <property type="match status" value="1"/>
</dbReference>
<dbReference type="AlphaFoldDB" id="A0A497F3G8"/>
<dbReference type="InterPro" id="IPR003601">
    <property type="entry name" value="Topo_IA_2"/>
</dbReference>
<keyword evidence="4 11" id="KW-0863">Zinc-finger</keyword>
<evidence type="ECO:0000256" key="1">
    <source>
        <dbReference type="ARBA" id="ARBA00004496"/>
    </source>
</evidence>
<dbReference type="InterPro" id="IPR023405">
    <property type="entry name" value="Topo_IA_core_domain"/>
</dbReference>
<dbReference type="Gene3D" id="3.40.50.140">
    <property type="match status" value="1"/>
</dbReference>
<keyword evidence="8" id="KW-0238">DNA-binding</keyword>
<dbReference type="GO" id="GO:0008270">
    <property type="term" value="F:zinc ion binding"/>
    <property type="evidence" value="ECO:0007669"/>
    <property type="project" value="UniProtKB-KW"/>
</dbReference>
<dbReference type="SMART" id="SM00437">
    <property type="entry name" value="TOP1Ac"/>
    <property type="match status" value="1"/>
</dbReference>
<dbReference type="EMBL" id="QMRA01000047">
    <property type="protein sequence ID" value="RLE53869.1"/>
    <property type="molecule type" value="Genomic_DNA"/>
</dbReference>
<dbReference type="InterPro" id="IPR006171">
    <property type="entry name" value="TOPRIM_dom"/>
</dbReference>
<reference evidence="14 15" key="1">
    <citation type="submission" date="2018-06" db="EMBL/GenBank/DDBJ databases">
        <title>Extensive metabolic versatility and redundancy in microbially diverse, dynamic hydrothermal sediments.</title>
        <authorList>
            <person name="Dombrowski N."/>
            <person name="Teske A."/>
            <person name="Baker B.J."/>
        </authorList>
    </citation>
    <scope>NUCLEOTIDE SEQUENCE [LARGE SCALE GENOMIC DNA]</scope>
    <source>
        <strain evidence="14">B20_G2</strain>
    </source>
</reference>
<keyword evidence="3" id="KW-0479">Metal-binding</keyword>
<dbReference type="PANTHER" id="PTHR43505:SF1">
    <property type="entry name" value="REVERSE GYRASE"/>
    <property type="match status" value="1"/>
</dbReference>
<dbReference type="PROSITE" id="PS52037">
    <property type="entry name" value="ZF_RG_C"/>
    <property type="match status" value="1"/>
</dbReference>
<dbReference type="InterPro" id="IPR013826">
    <property type="entry name" value="Topo_IA_cen_sub3"/>
</dbReference>
<sequence length="730" mass="83712">MLSEIASKLTEGVKPTTDAERVFYEALQVLRDYLARSDIEDKLKKLEDIRLVEEEGKTFILIPDVMTYIQASGRTSRMFAGGLTKGLSIVVVDDDHLLKGLIKRSKWIIDDIEWRELKEVDLKSILAEIDRDRLVVKQLREGKIRVEFKDPMKTALMVVESPNKARTIANFFGKPSVRRYDELKVYEVSTGELLLMITASGGHIYDLVTDVGYHGVLLPKDAGTFLPVYSAIRRCLNCGYQFSDDLDKCPKCGSSQLRNALKILDFIRTLCEEVDLVLIGTDPDTEGEKIGWDLAALLTPYAKEVKRIEFHEVTKRAILEALKSTRDFDTNLVEAQIVRRVEDRWIGFELSKRLWSAFKRKGLSAGRVQTPVLGWIIDREREFKESFRNVYSVFLPYGIKLELIEDEVTEKPIIIEQVKAKIRVLDILEEDVHPPPPYTTDTYLHDASRKLGLTAPEAMQIAQDLFELGFITYHRTDSTRVSTFGQYVAKEYLSEKFGNQAEELYLPRNWGEAGAHECIRPTRPMDVNRVRELIAEGIITPIKPLTKKHLLTYDMIFKRFIASQMKPAKVVKQKMEINVLGTSKIVERIIEIKEPGFLTINPILKVEVKVEEGEVKPLKIDVKRKALVTLYTHGDVIKLMKERGIGRPSTYAKIVQTLIQRGYVMETKRKKLLPTKLGKSVYRYLASKYGDLVSEKRTAMLEDIMDQIERGERNYVEVLNKLYREISSIP</sequence>
<comment type="similarity">
    <text evidence="10">In the N-terminal section; belongs to the DEAD box helicase family. DDVD subfamily.</text>
</comment>
<evidence type="ECO:0000256" key="3">
    <source>
        <dbReference type="ARBA" id="ARBA00022723"/>
    </source>
</evidence>
<dbReference type="InterPro" id="IPR005736">
    <property type="entry name" value="Reverse_gyrase"/>
</dbReference>
<protein>
    <submittedName>
        <fullName evidence="14">Reverse gyrase</fullName>
    </submittedName>
</protein>
<dbReference type="Gene3D" id="3.40.50.300">
    <property type="entry name" value="P-loop containing nucleotide triphosphate hydrolases"/>
    <property type="match status" value="1"/>
</dbReference>
<dbReference type="GO" id="GO:0003677">
    <property type="term" value="F:DNA binding"/>
    <property type="evidence" value="ECO:0007669"/>
    <property type="project" value="UniProtKB-KW"/>
</dbReference>
<evidence type="ECO:0000259" key="12">
    <source>
        <dbReference type="PROSITE" id="PS50880"/>
    </source>
</evidence>
<dbReference type="GO" id="GO:0160097">
    <property type="term" value="F:reverse gyrase activity"/>
    <property type="evidence" value="ECO:0007669"/>
    <property type="project" value="UniProtKB-ARBA"/>
</dbReference>
<evidence type="ECO:0000256" key="5">
    <source>
        <dbReference type="ARBA" id="ARBA00022833"/>
    </source>
</evidence>
<evidence type="ECO:0000313" key="15">
    <source>
        <dbReference type="Proteomes" id="UP000269499"/>
    </source>
</evidence>
<dbReference type="CDD" id="cd00186">
    <property type="entry name" value="TOP1Ac"/>
    <property type="match status" value="1"/>
</dbReference>
<organism evidence="14 15">
    <name type="scientific">Thermoproteota archaeon</name>
    <dbReference type="NCBI Taxonomy" id="2056631"/>
    <lineage>
        <taxon>Archaea</taxon>
        <taxon>Thermoproteota</taxon>
    </lineage>
</organism>
<evidence type="ECO:0000256" key="10">
    <source>
        <dbReference type="ARBA" id="ARBA00043976"/>
    </source>
</evidence>
<dbReference type="PROSITE" id="PS52039">
    <property type="entry name" value="TOPO_IA_2"/>
    <property type="match status" value="1"/>
</dbReference>
<dbReference type="GO" id="GO:0006265">
    <property type="term" value="P:DNA topological change"/>
    <property type="evidence" value="ECO:0007669"/>
    <property type="project" value="InterPro"/>
</dbReference>
<dbReference type="PANTHER" id="PTHR43505">
    <property type="entry name" value="REVERSE GYRASE"/>
    <property type="match status" value="1"/>
</dbReference>
<dbReference type="InterPro" id="IPR013497">
    <property type="entry name" value="Topo_IA_cen"/>
</dbReference>
<dbReference type="InterPro" id="IPR013824">
    <property type="entry name" value="Topo_IA_cen_sub1"/>
</dbReference>
<dbReference type="Proteomes" id="UP000269499">
    <property type="component" value="Unassembled WGS sequence"/>
</dbReference>
<dbReference type="CDD" id="cd03361">
    <property type="entry name" value="TOPRIM_TopoIA_RevGyr"/>
    <property type="match status" value="1"/>
</dbReference>
<dbReference type="InterPro" id="IPR027417">
    <property type="entry name" value="P-loop_NTPase"/>
</dbReference>
<dbReference type="Gene3D" id="1.10.460.10">
    <property type="entry name" value="Topoisomerase I, domain 2"/>
    <property type="match status" value="1"/>
</dbReference>
<dbReference type="Pfam" id="PF01751">
    <property type="entry name" value="Toprim"/>
    <property type="match status" value="1"/>
</dbReference>
<dbReference type="PRINTS" id="PR00417">
    <property type="entry name" value="PRTPISMRASEI"/>
</dbReference>
<comment type="caution">
    <text evidence="14">The sequence shown here is derived from an EMBL/GenBank/DDBJ whole genome shotgun (WGS) entry which is preliminary data.</text>
</comment>
<keyword evidence="7" id="KW-0799">Topoisomerase</keyword>
<feature type="domain" description="Toprim" evidence="12">
    <location>
        <begin position="154"/>
        <end position="313"/>
    </location>
</feature>
<name>A0A497F3G8_9CREN</name>
<keyword evidence="5" id="KW-0862">Zinc</keyword>